<name>A0AAV7WY76_PLEWA</name>
<feature type="compositionally biased region" description="Pro residues" evidence="1">
    <location>
        <begin position="56"/>
        <end position="65"/>
    </location>
</feature>
<keyword evidence="3" id="KW-1185">Reference proteome</keyword>
<organism evidence="2 3">
    <name type="scientific">Pleurodeles waltl</name>
    <name type="common">Iberian ribbed newt</name>
    <dbReference type="NCBI Taxonomy" id="8319"/>
    <lineage>
        <taxon>Eukaryota</taxon>
        <taxon>Metazoa</taxon>
        <taxon>Chordata</taxon>
        <taxon>Craniata</taxon>
        <taxon>Vertebrata</taxon>
        <taxon>Euteleostomi</taxon>
        <taxon>Amphibia</taxon>
        <taxon>Batrachia</taxon>
        <taxon>Caudata</taxon>
        <taxon>Salamandroidea</taxon>
        <taxon>Salamandridae</taxon>
        <taxon>Pleurodelinae</taxon>
        <taxon>Pleurodeles</taxon>
    </lineage>
</organism>
<comment type="caution">
    <text evidence="2">The sequence shown here is derived from an EMBL/GenBank/DDBJ whole genome shotgun (WGS) entry which is preliminary data.</text>
</comment>
<evidence type="ECO:0000256" key="1">
    <source>
        <dbReference type="SAM" id="MobiDB-lite"/>
    </source>
</evidence>
<feature type="compositionally biased region" description="Gly residues" evidence="1">
    <location>
        <begin position="27"/>
        <end position="38"/>
    </location>
</feature>
<feature type="compositionally biased region" description="Gly residues" evidence="1">
    <location>
        <begin position="152"/>
        <end position="161"/>
    </location>
</feature>
<accession>A0AAV7WY76</accession>
<sequence>MRDKSGARARFGGSDGPTESWPRGTAGNVGGPGRGWGPPGRTRGERLGLSLAHCPLPAPLPPPTSPKRGMGPRAERHSGAESGPGRDRKRARVDLKACGLRPAAKKNRERRGSGSPERERNPVERIWGGGLVPRLLSCIPPSRRGGRSPELGRGGWPGSRL</sequence>
<dbReference type="EMBL" id="JANPWB010000001">
    <property type="protein sequence ID" value="KAJ1218249.1"/>
    <property type="molecule type" value="Genomic_DNA"/>
</dbReference>
<evidence type="ECO:0000313" key="2">
    <source>
        <dbReference type="EMBL" id="KAJ1218249.1"/>
    </source>
</evidence>
<dbReference type="Proteomes" id="UP001066276">
    <property type="component" value="Chromosome 1_1"/>
</dbReference>
<dbReference type="AlphaFoldDB" id="A0AAV7WY76"/>
<feature type="region of interest" description="Disordered" evidence="1">
    <location>
        <begin position="137"/>
        <end position="161"/>
    </location>
</feature>
<gene>
    <name evidence="2" type="ORF">NDU88_005832</name>
</gene>
<feature type="region of interest" description="Disordered" evidence="1">
    <location>
        <begin position="1"/>
        <end position="125"/>
    </location>
</feature>
<feature type="compositionally biased region" description="Basic and acidic residues" evidence="1">
    <location>
        <begin position="110"/>
        <end position="123"/>
    </location>
</feature>
<proteinExistence type="predicted"/>
<reference evidence="2" key="1">
    <citation type="journal article" date="2022" name="bioRxiv">
        <title>Sequencing and chromosome-scale assembly of the giantPleurodeles waltlgenome.</title>
        <authorList>
            <person name="Brown T."/>
            <person name="Elewa A."/>
            <person name="Iarovenko S."/>
            <person name="Subramanian E."/>
            <person name="Araus A.J."/>
            <person name="Petzold A."/>
            <person name="Susuki M."/>
            <person name="Suzuki K.-i.T."/>
            <person name="Hayashi T."/>
            <person name="Toyoda A."/>
            <person name="Oliveira C."/>
            <person name="Osipova E."/>
            <person name="Leigh N.D."/>
            <person name="Simon A."/>
            <person name="Yun M.H."/>
        </authorList>
    </citation>
    <scope>NUCLEOTIDE SEQUENCE</scope>
    <source>
        <strain evidence="2">20211129_DDA</strain>
        <tissue evidence="2">Liver</tissue>
    </source>
</reference>
<protein>
    <submittedName>
        <fullName evidence="2">Uncharacterized protein</fullName>
    </submittedName>
</protein>
<evidence type="ECO:0000313" key="3">
    <source>
        <dbReference type="Proteomes" id="UP001066276"/>
    </source>
</evidence>